<dbReference type="GO" id="GO:0008887">
    <property type="term" value="F:glycerate kinase activity"/>
    <property type="evidence" value="ECO:0007669"/>
    <property type="project" value="UniProtKB-UniRule"/>
</dbReference>
<organism evidence="5 6">
    <name type="scientific">Armatimonas rosea</name>
    <dbReference type="NCBI Taxonomy" id="685828"/>
    <lineage>
        <taxon>Bacteria</taxon>
        <taxon>Bacillati</taxon>
        <taxon>Armatimonadota</taxon>
        <taxon>Armatimonadia</taxon>
        <taxon>Armatimonadales</taxon>
        <taxon>Armatimonadaceae</taxon>
        <taxon>Armatimonas</taxon>
    </lineage>
</organism>
<comment type="similarity">
    <text evidence="1 4">Belongs to the glycerate kinase type-1 family.</text>
</comment>
<dbReference type="InterPro" id="IPR036129">
    <property type="entry name" value="Glycerate_kinase_sf"/>
</dbReference>
<dbReference type="Gene3D" id="3.40.50.10350">
    <property type="entry name" value="Glycerate kinase, domain 1"/>
    <property type="match status" value="1"/>
</dbReference>
<dbReference type="InterPro" id="IPR018197">
    <property type="entry name" value="Glycerate_kinase_RE-like"/>
</dbReference>
<dbReference type="AlphaFoldDB" id="A0A7W9ST53"/>
<dbReference type="PIRSF" id="PIRSF006078">
    <property type="entry name" value="GlxK"/>
    <property type="match status" value="1"/>
</dbReference>
<evidence type="ECO:0000313" key="5">
    <source>
        <dbReference type="EMBL" id="MBB6052376.1"/>
    </source>
</evidence>
<dbReference type="SUPFAM" id="SSF110738">
    <property type="entry name" value="Glycerate kinase I"/>
    <property type="match status" value="1"/>
</dbReference>
<gene>
    <name evidence="5" type="ORF">HNQ39_004197</name>
</gene>
<evidence type="ECO:0000256" key="3">
    <source>
        <dbReference type="ARBA" id="ARBA00022777"/>
    </source>
</evidence>
<name>A0A7W9ST53_ARMRO</name>
<dbReference type="EC" id="2.7.1.31" evidence="5"/>
<keyword evidence="2 4" id="KW-0808">Transferase</keyword>
<dbReference type="EMBL" id="JACHGW010000004">
    <property type="protein sequence ID" value="MBB6052376.1"/>
    <property type="molecule type" value="Genomic_DNA"/>
</dbReference>
<dbReference type="NCBIfam" id="TIGR00045">
    <property type="entry name" value="glycerate kinase"/>
    <property type="match status" value="2"/>
</dbReference>
<dbReference type="Gene3D" id="3.90.1510.10">
    <property type="entry name" value="Glycerate kinase, domain 2"/>
    <property type="match status" value="1"/>
</dbReference>
<dbReference type="PANTHER" id="PTHR21599">
    <property type="entry name" value="GLYCERATE KINASE"/>
    <property type="match status" value="1"/>
</dbReference>
<dbReference type="InterPro" id="IPR018193">
    <property type="entry name" value="Glyc_kinase_flavodox-like_fold"/>
</dbReference>
<dbReference type="RefSeq" id="WP_184201308.1">
    <property type="nucleotide sequence ID" value="NZ_JACHGW010000004.1"/>
</dbReference>
<evidence type="ECO:0000256" key="1">
    <source>
        <dbReference type="ARBA" id="ARBA00006284"/>
    </source>
</evidence>
<evidence type="ECO:0000313" key="6">
    <source>
        <dbReference type="Proteomes" id="UP000520814"/>
    </source>
</evidence>
<keyword evidence="3 4" id="KW-0418">Kinase</keyword>
<dbReference type="PANTHER" id="PTHR21599:SF0">
    <property type="entry name" value="GLYCERATE KINASE"/>
    <property type="match status" value="1"/>
</dbReference>
<protein>
    <submittedName>
        <fullName evidence="5">Glycerate kinase</fullName>
        <ecNumber evidence="5">2.7.1.31</ecNumber>
    </submittedName>
</protein>
<accession>A0A7W9ST53</accession>
<evidence type="ECO:0000256" key="4">
    <source>
        <dbReference type="PIRNR" id="PIRNR006078"/>
    </source>
</evidence>
<evidence type="ECO:0000256" key="2">
    <source>
        <dbReference type="ARBA" id="ARBA00022679"/>
    </source>
</evidence>
<keyword evidence="6" id="KW-1185">Reference proteome</keyword>
<comment type="caution">
    <text evidence="5">The sequence shown here is derived from an EMBL/GenBank/DDBJ whole genome shotgun (WGS) entry which is preliminary data.</text>
</comment>
<sequence length="343" mass="35002">MKVLVCPDSFKGALSAPEVASAMATGWQRVFPDAELVLLPVADGGEGTLDVLLSATGGQRLTETVTGPLGEPVSAAWGLLPDGTAVVELAQAASLSLVPLERRDPKHTTTYGVGELLLRATRRSQKLLITLGGSATNDGGAGVLEAFGHRQQPGHSVRIACDVDNPLTGPRGASAVFGPQKGATPDDIPLLDARLAALRDRLALPEQPGDGAAGGAAYGLRWLFPGAQLVPGIELVLDAIGFDQHLAGADLVLTGEGRLDSQTLGGKAIAGVARRARAANVPVLALVGSLGNDIRGTQLADAGITAALPLAPGPCTLAESLANTAPWLADAAERAARLTRLYS</sequence>
<dbReference type="InterPro" id="IPR004381">
    <property type="entry name" value="Glycerate_kinase"/>
</dbReference>
<proteinExistence type="inferred from homology"/>
<dbReference type="GO" id="GO:0031388">
    <property type="term" value="P:organic acid phosphorylation"/>
    <property type="evidence" value="ECO:0007669"/>
    <property type="project" value="UniProtKB-UniRule"/>
</dbReference>
<reference evidence="5 6" key="1">
    <citation type="submission" date="2020-08" db="EMBL/GenBank/DDBJ databases">
        <title>Genomic Encyclopedia of Type Strains, Phase IV (KMG-IV): sequencing the most valuable type-strain genomes for metagenomic binning, comparative biology and taxonomic classification.</title>
        <authorList>
            <person name="Goeker M."/>
        </authorList>
    </citation>
    <scope>NUCLEOTIDE SEQUENCE [LARGE SCALE GENOMIC DNA]</scope>
    <source>
        <strain evidence="5 6">DSM 23562</strain>
    </source>
</reference>
<dbReference type="Pfam" id="PF02595">
    <property type="entry name" value="Gly_kinase"/>
    <property type="match status" value="2"/>
</dbReference>
<dbReference type="Proteomes" id="UP000520814">
    <property type="component" value="Unassembled WGS sequence"/>
</dbReference>